<dbReference type="AlphaFoldDB" id="A0A9Q8WKY6"/>
<keyword evidence="2" id="KW-1185">Reference proteome</keyword>
<accession>A0A9Q8WKY6</accession>
<evidence type="ECO:0000313" key="2">
    <source>
        <dbReference type="Proteomes" id="UP000830671"/>
    </source>
</evidence>
<proteinExistence type="predicted"/>
<dbReference type="GeneID" id="73346694"/>
<gene>
    <name evidence="1" type="ORF">CLUP02_12721</name>
</gene>
<name>A0A9Q8WKY6_9PEZI</name>
<reference evidence="1" key="1">
    <citation type="journal article" date="2021" name="Mol. Plant Microbe Interact.">
        <title>Complete Genome Sequence of the Plant-Pathogenic Fungus Colletotrichum lupini.</title>
        <authorList>
            <person name="Baroncelli R."/>
            <person name="Pensec F."/>
            <person name="Da Lio D."/>
            <person name="Boufleur T."/>
            <person name="Vicente I."/>
            <person name="Sarrocco S."/>
            <person name="Picot A."/>
            <person name="Baraldi E."/>
            <person name="Sukno S."/>
            <person name="Thon M."/>
            <person name="Le Floch G."/>
        </authorList>
    </citation>
    <scope>NUCLEOTIDE SEQUENCE</scope>
    <source>
        <strain evidence="1">IMI 504893</strain>
    </source>
</reference>
<dbReference type="Proteomes" id="UP000830671">
    <property type="component" value="Chromosome 6"/>
</dbReference>
<evidence type="ECO:0000313" key="1">
    <source>
        <dbReference type="EMBL" id="UQC87219.1"/>
    </source>
</evidence>
<dbReference type="EMBL" id="CP019478">
    <property type="protein sequence ID" value="UQC87219.1"/>
    <property type="molecule type" value="Genomic_DNA"/>
</dbReference>
<organism evidence="1 2">
    <name type="scientific">Colletotrichum lupini</name>
    <dbReference type="NCBI Taxonomy" id="145971"/>
    <lineage>
        <taxon>Eukaryota</taxon>
        <taxon>Fungi</taxon>
        <taxon>Dikarya</taxon>
        <taxon>Ascomycota</taxon>
        <taxon>Pezizomycotina</taxon>
        <taxon>Sordariomycetes</taxon>
        <taxon>Hypocreomycetidae</taxon>
        <taxon>Glomerellales</taxon>
        <taxon>Glomerellaceae</taxon>
        <taxon>Colletotrichum</taxon>
        <taxon>Colletotrichum acutatum species complex</taxon>
    </lineage>
</organism>
<dbReference type="RefSeq" id="XP_049148830.1">
    <property type="nucleotide sequence ID" value="XM_049291684.1"/>
</dbReference>
<protein>
    <submittedName>
        <fullName evidence="1">Uncharacterized protein</fullName>
    </submittedName>
</protein>
<sequence>MTLISSVGVRVSFPEFSSRFAKDADVVLKDFGEMFESDCLFGARWFEAAESNIDQGASRHLAFSFLIKINNEQYIMDLVASLWRSSYLARYAHEKLEVAGAEVGSSAQHAIAGESIIADPHVNTLLILQWNAKTTRRSESNLALPLPCRLSFAQGAMMQGEQHFRPCEGSKFTLIGFNFSMLATLHLLARFLCLPLRERKKALPISPENYNYWMASIIPRSHPTTTYDHTYWKTRDPVRSPRDKPTRAGLVVGSVTTSEYLIFSSPDHFVAVLSHKPIENLIIPEGLAPCLAKSWAIYEFLFSQGDQLTMNGILSSSKYMNKLDSREIKKATFHRHPNVNLNPRTNQWGWNFAWEDYMEPL</sequence>
<dbReference type="KEGG" id="clup:CLUP02_12721"/>